<comment type="caution">
    <text evidence="2">The sequence shown here is derived from an EMBL/GenBank/DDBJ whole genome shotgun (WGS) entry which is preliminary data.</text>
</comment>
<keyword evidence="3" id="KW-1185">Reference proteome</keyword>
<organism evidence="2 3">
    <name type="scientific">Porites evermanni</name>
    <dbReference type="NCBI Taxonomy" id="104178"/>
    <lineage>
        <taxon>Eukaryota</taxon>
        <taxon>Metazoa</taxon>
        <taxon>Cnidaria</taxon>
        <taxon>Anthozoa</taxon>
        <taxon>Hexacorallia</taxon>
        <taxon>Scleractinia</taxon>
        <taxon>Fungiina</taxon>
        <taxon>Poritidae</taxon>
        <taxon>Porites</taxon>
    </lineage>
</organism>
<sequence>MALIQERERSALSFISQNEEDNNSTYSTSVKTSQRTRQAHNSSYLPQLKHRYVPSLYFNQDKQLTRKIREFLKKPPLNSQEYFDMLWLRRQSEPSGNKDDDDLRRIKSAPSSPDELSKKLWHLLPEKRTIQSMILPPIRDGCLGNYHSKHTSKATAPLVDSSVDVMDQLKYCRYLRPRPTKAWAVTAQGI</sequence>
<evidence type="ECO:0000256" key="1">
    <source>
        <dbReference type="SAM" id="MobiDB-lite"/>
    </source>
</evidence>
<feature type="compositionally biased region" description="Basic and acidic residues" evidence="1">
    <location>
        <begin position="93"/>
        <end position="105"/>
    </location>
</feature>
<protein>
    <submittedName>
        <fullName evidence="2">Uncharacterized protein</fullName>
    </submittedName>
</protein>
<accession>A0ABN8LNU7</accession>
<name>A0ABN8LNU7_9CNID</name>
<evidence type="ECO:0000313" key="3">
    <source>
        <dbReference type="Proteomes" id="UP001159427"/>
    </source>
</evidence>
<proteinExistence type="predicted"/>
<evidence type="ECO:0000313" key="2">
    <source>
        <dbReference type="EMBL" id="CAH3017100.1"/>
    </source>
</evidence>
<reference evidence="2 3" key="1">
    <citation type="submission" date="2022-05" db="EMBL/GenBank/DDBJ databases">
        <authorList>
            <consortium name="Genoscope - CEA"/>
            <person name="William W."/>
        </authorList>
    </citation>
    <scope>NUCLEOTIDE SEQUENCE [LARGE SCALE GENOMIC DNA]</scope>
</reference>
<feature type="region of interest" description="Disordered" evidence="1">
    <location>
        <begin position="93"/>
        <end position="114"/>
    </location>
</feature>
<feature type="region of interest" description="Disordered" evidence="1">
    <location>
        <begin position="18"/>
        <end position="45"/>
    </location>
</feature>
<dbReference type="Proteomes" id="UP001159427">
    <property type="component" value="Unassembled WGS sequence"/>
</dbReference>
<dbReference type="EMBL" id="CALNXI010000054">
    <property type="protein sequence ID" value="CAH3017100.1"/>
    <property type="molecule type" value="Genomic_DNA"/>
</dbReference>
<gene>
    <name evidence="2" type="ORF">PEVE_00035120</name>
</gene>